<evidence type="ECO:0000256" key="1">
    <source>
        <dbReference type="SAM" id="MobiDB-lite"/>
    </source>
</evidence>
<evidence type="ECO:0000313" key="2">
    <source>
        <dbReference type="EMBL" id="KAK4062609.1"/>
    </source>
</evidence>
<comment type="caution">
    <text evidence="2">The sequence shown here is derived from an EMBL/GenBank/DDBJ whole genome shotgun (WGS) entry which is preliminary data.</text>
</comment>
<dbReference type="Proteomes" id="UP001273209">
    <property type="component" value="Unassembled WGS sequence"/>
</dbReference>
<name>A0AAE1M0C3_9HYPO</name>
<organism evidence="2 3">
    <name type="scientific">Trichoderma aggressivum f. europaeum</name>
    <dbReference type="NCBI Taxonomy" id="173218"/>
    <lineage>
        <taxon>Eukaryota</taxon>
        <taxon>Fungi</taxon>
        <taxon>Dikarya</taxon>
        <taxon>Ascomycota</taxon>
        <taxon>Pezizomycotina</taxon>
        <taxon>Sordariomycetes</taxon>
        <taxon>Hypocreomycetidae</taxon>
        <taxon>Hypocreales</taxon>
        <taxon>Hypocreaceae</taxon>
        <taxon>Trichoderma</taxon>
    </lineage>
</organism>
<reference evidence="2" key="1">
    <citation type="submission" date="2023-11" db="EMBL/GenBank/DDBJ databases">
        <title>The genome sequences of three competitors of mushroom-forming fungi.</title>
        <authorList>
            <person name="Beijen E."/>
            <person name="Ohm R.A."/>
        </authorList>
    </citation>
    <scope>NUCLEOTIDE SEQUENCE</scope>
    <source>
        <strain evidence="2">CBS 100526</strain>
    </source>
</reference>
<sequence length="113" mass="12690">MPPWSTEPPQLGPCLYRPAMLLDVTRSDDTGGKFSTPYEHMFRPDELNRDPRNEPLSIEAFGIRYARASCARSRLGGFINLQLLLCWSGPLHATWLKGEALTRCSDANRGARV</sequence>
<dbReference type="GeneID" id="87924758"/>
<proteinExistence type="predicted"/>
<feature type="region of interest" description="Disordered" evidence="1">
    <location>
        <begin position="27"/>
        <end position="49"/>
    </location>
</feature>
<protein>
    <submittedName>
        <fullName evidence="2">Uncharacterized protein</fullName>
    </submittedName>
</protein>
<dbReference type="EMBL" id="JAWRVG010000060">
    <property type="protein sequence ID" value="KAK4062609.1"/>
    <property type="molecule type" value="Genomic_DNA"/>
</dbReference>
<evidence type="ECO:0000313" key="3">
    <source>
        <dbReference type="Proteomes" id="UP001273209"/>
    </source>
</evidence>
<dbReference type="RefSeq" id="XP_062751192.1">
    <property type="nucleotide sequence ID" value="XM_062904853.1"/>
</dbReference>
<keyword evidence="3" id="KW-1185">Reference proteome</keyword>
<feature type="compositionally biased region" description="Basic and acidic residues" evidence="1">
    <location>
        <begin position="40"/>
        <end position="49"/>
    </location>
</feature>
<accession>A0AAE1M0C3</accession>
<dbReference type="AlphaFoldDB" id="A0AAE1M0C3"/>
<gene>
    <name evidence="2" type="ORF">Triagg1_9850</name>
</gene>